<accession>A0A7Y8VQZ7</accession>
<dbReference type="GO" id="GO:0006355">
    <property type="term" value="P:regulation of DNA-templated transcription"/>
    <property type="evidence" value="ECO:0007669"/>
    <property type="project" value="InterPro"/>
</dbReference>
<protein>
    <submittedName>
        <fullName evidence="1">Uncharacterized protein</fullName>
    </submittedName>
</protein>
<dbReference type="Proteomes" id="UP000526307">
    <property type="component" value="Unassembled WGS sequence"/>
</dbReference>
<evidence type="ECO:0000313" key="2">
    <source>
        <dbReference type="Proteomes" id="UP000526307"/>
    </source>
</evidence>
<comment type="caution">
    <text evidence="1">The sequence shown here is derived from an EMBL/GenBank/DDBJ whole genome shotgun (WGS) entry which is preliminary data.</text>
</comment>
<organism evidence="1 2">
    <name type="scientific">Mogibacterium timidum</name>
    <dbReference type="NCBI Taxonomy" id="35519"/>
    <lineage>
        <taxon>Bacteria</taxon>
        <taxon>Bacillati</taxon>
        <taxon>Bacillota</taxon>
        <taxon>Clostridia</taxon>
        <taxon>Peptostreptococcales</taxon>
        <taxon>Anaerovoracaceae</taxon>
        <taxon>Mogibacterium</taxon>
    </lineage>
</organism>
<keyword evidence="2" id="KW-1185">Reference proteome</keyword>
<dbReference type="SUPFAM" id="SSF47598">
    <property type="entry name" value="Ribbon-helix-helix"/>
    <property type="match status" value="1"/>
</dbReference>
<sequence length="92" mass="10593">MRSEVLYVRGVSEYTKTTLEKIARTKGISTNELVNKILADYVKAPELRNLDNKYTELTDKMIALYTVQADKLAETLAEQSELIRELLDRQDI</sequence>
<reference evidence="1 2" key="1">
    <citation type="submission" date="2020-06" db="EMBL/GenBank/DDBJ databases">
        <title>Mogibacterium timidum strain W9173 genomic sequence.</title>
        <authorList>
            <person name="Wade W.G."/>
            <person name="Johnston C.D."/>
            <person name="Chen T."/>
            <person name="Dewhirst F.E."/>
        </authorList>
    </citation>
    <scope>NUCLEOTIDE SEQUENCE [LARGE SCALE GENOMIC DNA]</scope>
    <source>
        <strain evidence="1 2">W9173</strain>
    </source>
</reference>
<evidence type="ECO:0000313" key="1">
    <source>
        <dbReference type="EMBL" id="NWO23054.1"/>
    </source>
</evidence>
<name>A0A7Y8VQZ7_9FIRM</name>
<dbReference type="RefSeq" id="WP_178978284.1">
    <property type="nucleotide sequence ID" value="NZ_JABXYR010000001.1"/>
</dbReference>
<dbReference type="EMBL" id="JABXYR010000001">
    <property type="protein sequence ID" value="NWO23054.1"/>
    <property type="molecule type" value="Genomic_DNA"/>
</dbReference>
<proteinExistence type="predicted"/>
<dbReference type="AlphaFoldDB" id="A0A7Y8VQZ7"/>
<gene>
    <name evidence="1" type="ORF">HW270_03025</name>
</gene>
<dbReference type="InterPro" id="IPR010985">
    <property type="entry name" value="Ribbon_hlx_hlx"/>
</dbReference>